<dbReference type="InterPro" id="IPR057727">
    <property type="entry name" value="WCX_dom"/>
</dbReference>
<dbReference type="InterPro" id="IPR051534">
    <property type="entry name" value="CBASS_pafABC_assoc_protein"/>
</dbReference>
<accession>A0A840XE56</accession>
<dbReference type="Pfam" id="PF25583">
    <property type="entry name" value="WCX"/>
    <property type="match status" value="1"/>
</dbReference>
<evidence type="ECO:0000259" key="2">
    <source>
        <dbReference type="Pfam" id="PF25583"/>
    </source>
</evidence>
<gene>
    <name evidence="3" type="ORF">BJ959_000288</name>
</gene>
<dbReference type="Pfam" id="PF13280">
    <property type="entry name" value="WYL"/>
    <property type="match status" value="1"/>
</dbReference>
<dbReference type="OrthoDB" id="3268930at2"/>
<dbReference type="EMBL" id="JACHBS010000001">
    <property type="protein sequence ID" value="MBB5616792.1"/>
    <property type="molecule type" value="Genomic_DNA"/>
</dbReference>
<organism evidence="3 4">
    <name type="scientific">Microcella frigidaquae</name>
    <dbReference type="NCBI Taxonomy" id="424758"/>
    <lineage>
        <taxon>Bacteria</taxon>
        <taxon>Bacillati</taxon>
        <taxon>Actinomycetota</taxon>
        <taxon>Actinomycetes</taxon>
        <taxon>Micrococcales</taxon>
        <taxon>Microbacteriaceae</taxon>
        <taxon>Microcella</taxon>
    </lineage>
</organism>
<dbReference type="PANTHER" id="PTHR34580:SF3">
    <property type="entry name" value="PROTEIN PAFB"/>
    <property type="match status" value="1"/>
</dbReference>
<dbReference type="RefSeq" id="WP_153981042.1">
    <property type="nucleotide sequence ID" value="NZ_BAAANZ010000001.1"/>
</dbReference>
<evidence type="ECO:0000259" key="1">
    <source>
        <dbReference type="Pfam" id="PF13280"/>
    </source>
</evidence>
<comment type="caution">
    <text evidence="3">The sequence shown here is derived from an EMBL/GenBank/DDBJ whole genome shotgun (WGS) entry which is preliminary data.</text>
</comment>
<reference evidence="3 4" key="1">
    <citation type="submission" date="2020-08" db="EMBL/GenBank/DDBJ databases">
        <title>Sequencing the genomes of 1000 actinobacteria strains.</title>
        <authorList>
            <person name="Klenk H.-P."/>
        </authorList>
    </citation>
    <scope>NUCLEOTIDE SEQUENCE [LARGE SCALE GENOMIC DNA]</scope>
    <source>
        <strain evidence="3 4">DSM 23889</strain>
    </source>
</reference>
<feature type="domain" description="WYL" evidence="1">
    <location>
        <begin position="159"/>
        <end position="222"/>
    </location>
</feature>
<keyword evidence="3" id="KW-0647">Proteasome</keyword>
<dbReference type="GO" id="GO:0000502">
    <property type="term" value="C:proteasome complex"/>
    <property type="evidence" value="ECO:0007669"/>
    <property type="project" value="UniProtKB-KW"/>
</dbReference>
<dbReference type="PROSITE" id="PS52050">
    <property type="entry name" value="WYL"/>
    <property type="match status" value="1"/>
</dbReference>
<dbReference type="InterPro" id="IPR026881">
    <property type="entry name" value="WYL_dom"/>
</dbReference>
<feature type="domain" description="WCX" evidence="2">
    <location>
        <begin position="256"/>
        <end position="330"/>
    </location>
</feature>
<dbReference type="PANTHER" id="PTHR34580">
    <property type="match status" value="1"/>
</dbReference>
<evidence type="ECO:0000313" key="4">
    <source>
        <dbReference type="Proteomes" id="UP000552883"/>
    </source>
</evidence>
<proteinExistence type="predicted"/>
<dbReference type="Proteomes" id="UP000552883">
    <property type="component" value="Unassembled WGS sequence"/>
</dbReference>
<evidence type="ECO:0000313" key="3">
    <source>
        <dbReference type="EMBL" id="MBB5616792.1"/>
    </source>
</evidence>
<dbReference type="AlphaFoldDB" id="A0A840XE56"/>
<sequence>MAAPPRKVPVEERLFSLVLALLATEQGLTKSEILSTVTGYAHRYASQADRSNLERQFERDKEELRDLGVPLETIDAPGAEGDTKLQRYRIPPDRYQLPDDITFTPEEYALLRLAGQVWREGSLSADTRRALTKLQGLGVRIDDTVIGVAPRIRTRDDAHEPLQAAIDRGLQVTFPYLKPGVAVAEERLVSPLALVYHEGRWHLHGHDDGVDAPRTFLLRRIVGPVTTLKSPVSRRTDPTVAPRVLDELARLWRATTARVRPRPGSEADVVLRNRAGTEETAGEQGGDAALVVRTTDLDILADELAAFGADVVVLEPPALRDAVLTRWQRVVAAHG</sequence>
<name>A0A840XE56_9MICO</name>
<keyword evidence="4" id="KW-1185">Reference proteome</keyword>
<protein>
    <submittedName>
        <fullName evidence="3">Proteasome accessory factor B</fullName>
    </submittedName>
</protein>